<keyword evidence="2" id="KW-0813">Transport</keyword>
<comment type="caution">
    <text evidence="10">The sequence shown here is derived from an EMBL/GenBank/DDBJ whole genome shotgun (WGS) entry which is preliminary data.</text>
</comment>
<dbReference type="Gene3D" id="1.10.3730.20">
    <property type="match status" value="1"/>
</dbReference>
<gene>
    <name evidence="10" type="ORF">GCM10009755_04280</name>
</gene>
<evidence type="ECO:0000256" key="5">
    <source>
        <dbReference type="ARBA" id="ARBA00022989"/>
    </source>
</evidence>
<evidence type="ECO:0000256" key="2">
    <source>
        <dbReference type="ARBA" id="ARBA00022448"/>
    </source>
</evidence>
<feature type="transmembrane region" description="Helical" evidence="9">
    <location>
        <begin position="51"/>
        <end position="69"/>
    </location>
</feature>
<keyword evidence="3" id="KW-1003">Cell membrane</keyword>
<protein>
    <recommendedName>
        <fullName evidence="12">Quaternary ammonium compound-resistance protein SugE</fullName>
    </recommendedName>
</protein>
<feature type="transmembrane region" description="Helical" evidence="9">
    <location>
        <begin position="24"/>
        <end position="45"/>
    </location>
</feature>
<evidence type="ECO:0000256" key="8">
    <source>
        <dbReference type="SAM" id="MobiDB-lite"/>
    </source>
</evidence>
<evidence type="ECO:0008006" key="12">
    <source>
        <dbReference type="Google" id="ProtNLM"/>
    </source>
</evidence>
<dbReference type="RefSeq" id="WP_344306544.1">
    <property type="nucleotide sequence ID" value="NZ_BAAANO010000004.1"/>
</dbReference>
<keyword evidence="11" id="KW-1185">Reference proteome</keyword>
<dbReference type="Proteomes" id="UP001500755">
    <property type="component" value="Unassembled WGS sequence"/>
</dbReference>
<dbReference type="InterPro" id="IPR037185">
    <property type="entry name" value="EmrE-like"/>
</dbReference>
<accession>A0ABP5EMH8</accession>
<dbReference type="Pfam" id="PF00893">
    <property type="entry name" value="Multi_Drug_Res"/>
    <property type="match status" value="1"/>
</dbReference>
<dbReference type="PANTHER" id="PTHR30561">
    <property type="entry name" value="SMR FAMILY PROTON-DEPENDENT DRUG EFFLUX TRANSPORTER SUGE"/>
    <property type="match status" value="1"/>
</dbReference>
<dbReference type="PANTHER" id="PTHR30561:SF0">
    <property type="entry name" value="GUANIDINIUM EXPORTER"/>
    <property type="match status" value="1"/>
</dbReference>
<feature type="transmembrane region" description="Helical" evidence="9">
    <location>
        <begin position="104"/>
        <end position="122"/>
    </location>
</feature>
<keyword evidence="5 9" id="KW-1133">Transmembrane helix</keyword>
<comment type="similarity">
    <text evidence="7">Belongs to the drug/metabolite transporter (DMT) superfamily. Small multidrug resistance (SMR) (TC 2.A.7.1) family.</text>
</comment>
<keyword evidence="4 7" id="KW-0812">Transmembrane</keyword>
<evidence type="ECO:0000313" key="10">
    <source>
        <dbReference type="EMBL" id="GAA1999755.1"/>
    </source>
</evidence>
<dbReference type="EMBL" id="BAAANO010000004">
    <property type="protein sequence ID" value="GAA1999755.1"/>
    <property type="molecule type" value="Genomic_DNA"/>
</dbReference>
<sequence>MALTPAAPGPEAPRTARRPSASRAWTVLLVSAVLEAVWASALGASEGLSRPLPTAVFLVALAASMLGLGHAARTIPMSTAYAVWTGIGAALTVAWAMATGTEPITALRLLFLAGIIGAVIGLKAVGAPAKGPHGDGVRQERRRPRKA</sequence>
<evidence type="ECO:0000256" key="6">
    <source>
        <dbReference type="ARBA" id="ARBA00023136"/>
    </source>
</evidence>
<evidence type="ECO:0000256" key="7">
    <source>
        <dbReference type="RuleBase" id="RU003942"/>
    </source>
</evidence>
<evidence type="ECO:0000256" key="1">
    <source>
        <dbReference type="ARBA" id="ARBA00004651"/>
    </source>
</evidence>
<comment type="subcellular location">
    <subcellularLocation>
        <location evidence="1 7">Cell membrane</location>
        <topology evidence="1 7">Multi-pass membrane protein</topology>
    </subcellularLocation>
</comment>
<dbReference type="InterPro" id="IPR000390">
    <property type="entry name" value="Small_drug/metabolite_transptr"/>
</dbReference>
<reference evidence="11" key="1">
    <citation type="journal article" date="2019" name="Int. J. Syst. Evol. Microbiol.">
        <title>The Global Catalogue of Microorganisms (GCM) 10K type strain sequencing project: providing services to taxonomists for standard genome sequencing and annotation.</title>
        <authorList>
            <consortium name="The Broad Institute Genomics Platform"/>
            <consortium name="The Broad Institute Genome Sequencing Center for Infectious Disease"/>
            <person name="Wu L."/>
            <person name="Ma J."/>
        </authorList>
    </citation>
    <scope>NUCLEOTIDE SEQUENCE [LARGE SCALE GENOMIC DNA]</scope>
    <source>
        <strain evidence="11">JCM 14546</strain>
    </source>
</reference>
<evidence type="ECO:0000313" key="11">
    <source>
        <dbReference type="Proteomes" id="UP001500755"/>
    </source>
</evidence>
<evidence type="ECO:0000256" key="3">
    <source>
        <dbReference type="ARBA" id="ARBA00022475"/>
    </source>
</evidence>
<evidence type="ECO:0000256" key="9">
    <source>
        <dbReference type="SAM" id="Phobius"/>
    </source>
</evidence>
<dbReference type="SUPFAM" id="SSF103481">
    <property type="entry name" value="Multidrug resistance efflux transporter EmrE"/>
    <property type="match status" value="1"/>
</dbReference>
<evidence type="ECO:0000256" key="4">
    <source>
        <dbReference type="ARBA" id="ARBA00022692"/>
    </source>
</evidence>
<keyword evidence="6 9" id="KW-0472">Membrane</keyword>
<proteinExistence type="inferred from homology"/>
<dbReference type="InterPro" id="IPR045324">
    <property type="entry name" value="Small_multidrug_res"/>
</dbReference>
<organism evidence="10 11">
    <name type="scientific">Brevibacterium samyangense</name>
    <dbReference type="NCBI Taxonomy" id="366888"/>
    <lineage>
        <taxon>Bacteria</taxon>
        <taxon>Bacillati</taxon>
        <taxon>Actinomycetota</taxon>
        <taxon>Actinomycetes</taxon>
        <taxon>Micrococcales</taxon>
        <taxon>Brevibacteriaceae</taxon>
        <taxon>Brevibacterium</taxon>
    </lineage>
</organism>
<feature type="region of interest" description="Disordered" evidence="8">
    <location>
        <begin position="128"/>
        <end position="147"/>
    </location>
</feature>
<feature type="transmembrane region" description="Helical" evidence="9">
    <location>
        <begin position="81"/>
        <end position="98"/>
    </location>
</feature>
<name>A0ABP5EMH8_9MICO</name>